<evidence type="ECO:0008006" key="4">
    <source>
        <dbReference type="Google" id="ProtNLM"/>
    </source>
</evidence>
<evidence type="ECO:0000313" key="2">
    <source>
        <dbReference type="EMBL" id="MPC31997.1"/>
    </source>
</evidence>
<keyword evidence="1" id="KW-0732">Signal</keyword>
<dbReference type="EMBL" id="VSRR010002542">
    <property type="protein sequence ID" value="MPC31997.1"/>
    <property type="molecule type" value="Genomic_DNA"/>
</dbReference>
<feature type="chain" id="PRO_5023076170" description="Secreted protein" evidence="1">
    <location>
        <begin position="25"/>
        <end position="122"/>
    </location>
</feature>
<reference evidence="2 3" key="1">
    <citation type="submission" date="2019-05" db="EMBL/GenBank/DDBJ databases">
        <title>Another draft genome of Portunus trituberculatus and its Hox gene families provides insights of decapod evolution.</title>
        <authorList>
            <person name="Jeong J.-H."/>
            <person name="Song I."/>
            <person name="Kim S."/>
            <person name="Choi T."/>
            <person name="Kim D."/>
            <person name="Ryu S."/>
            <person name="Kim W."/>
        </authorList>
    </citation>
    <scope>NUCLEOTIDE SEQUENCE [LARGE SCALE GENOMIC DNA]</scope>
    <source>
        <tissue evidence="2">Muscle</tissue>
    </source>
</reference>
<name>A0A5B7EF80_PORTR</name>
<dbReference type="AlphaFoldDB" id="A0A5B7EF80"/>
<evidence type="ECO:0000313" key="3">
    <source>
        <dbReference type="Proteomes" id="UP000324222"/>
    </source>
</evidence>
<feature type="signal peptide" evidence="1">
    <location>
        <begin position="1"/>
        <end position="24"/>
    </location>
</feature>
<evidence type="ECO:0000256" key="1">
    <source>
        <dbReference type="SAM" id="SignalP"/>
    </source>
</evidence>
<organism evidence="2 3">
    <name type="scientific">Portunus trituberculatus</name>
    <name type="common">Swimming crab</name>
    <name type="synonym">Neptunus trituberculatus</name>
    <dbReference type="NCBI Taxonomy" id="210409"/>
    <lineage>
        <taxon>Eukaryota</taxon>
        <taxon>Metazoa</taxon>
        <taxon>Ecdysozoa</taxon>
        <taxon>Arthropoda</taxon>
        <taxon>Crustacea</taxon>
        <taxon>Multicrustacea</taxon>
        <taxon>Malacostraca</taxon>
        <taxon>Eumalacostraca</taxon>
        <taxon>Eucarida</taxon>
        <taxon>Decapoda</taxon>
        <taxon>Pleocyemata</taxon>
        <taxon>Brachyura</taxon>
        <taxon>Eubrachyura</taxon>
        <taxon>Portunoidea</taxon>
        <taxon>Portunidae</taxon>
        <taxon>Portuninae</taxon>
        <taxon>Portunus</taxon>
    </lineage>
</organism>
<sequence length="122" mass="13570">MVAVFRRQVVLVAVLQVLMRTTAGRSTSALQEGRVHRHLCSLTVLLSSCQAHTTHDLHNINTNTTTTTTNNIHSPHRTPFLYISAYSGRKHCMHGLSPASLARRCQETSGKLRRITHSTPCI</sequence>
<protein>
    <recommendedName>
        <fullName evidence="4">Secreted protein</fullName>
    </recommendedName>
</protein>
<comment type="caution">
    <text evidence="2">The sequence shown here is derived from an EMBL/GenBank/DDBJ whole genome shotgun (WGS) entry which is preliminary data.</text>
</comment>
<dbReference type="Proteomes" id="UP000324222">
    <property type="component" value="Unassembled WGS sequence"/>
</dbReference>
<accession>A0A5B7EF80</accession>
<gene>
    <name evidence="2" type="ORF">E2C01_025299</name>
</gene>
<keyword evidence="3" id="KW-1185">Reference proteome</keyword>
<proteinExistence type="predicted"/>